<dbReference type="EMBL" id="CYKH01001706">
    <property type="protein sequence ID" value="CUG89125.1"/>
    <property type="molecule type" value="Genomic_DNA"/>
</dbReference>
<keyword evidence="2" id="KW-0472">Membrane</keyword>
<gene>
    <name evidence="3" type="ORF">BSAL_19410</name>
</gene>
<proteinExistence type="predicted"/>
<sequence length="729" mass="79037">MSQQLSRGTTTLTASRTQSVISLSSFTATIWSTTLSTTVTSDASLTFSFDNASRSITSTYASRSLLPSMTTTHSSHTSWSRTRSKTSSPSISVMTLPSSSMEISQPSHTYPTMTRDTSQEMSRSASPSTTTTASLQLAPCGLRHVDVIRSMVPPLFLLTMILTRFKESSTDVLHNNDNSSITDRLPLILRHEHFSRPVINYGHPSPYQTPNIDGFVNRGGVNVTLRWVNRSALELTLPRIPNYWIDADEDATVDVPFEELQLCNRTDPASVYVPETVPLVSVHVVGPPGDDPAGCAVSVDRCVHQRNAVGDASSSASLQTLVVLGMQSCGQPAVALNPLYAGVDGMVGVVVGNAVLIGAAVVIQLLTVVVWRALTPCRELKRVPSFAQACATLRAPSATISLLFVLYQGTFYASTQVITQEGVDGGDAAIGAVAFCLLLAVPPFLMWWCTTTAAGRDCFRYDYKASTTLPSAFRGVAAAALLPYSRIEPPEVSKRFAALVSPYRTPHAVVPVLSLAIPFGMSLISLWHPNGSVGCRVYFWLVMLMHVGVVAFSVFVRPHRFMHVNLLFTFGTVVNLTLLLCMVAAMESPRFLNTDVAAGVGVAQLAIQCAGIAMKLWSMIVDRCLLGDTPLVFLWSTRKDGGLRFADLDGVPSNGSIDATGIELLEQHHSGQYEEALPLSFSFERLAHSDHSKYLVGDREGVLSDLDDALSRLPIVSNDDDETLWLKRK</sequence>
<keyword evidence="4" id="KW-1185">Reference proteome</keyword>
<dbReference type="VEuPathDB" id="TriTrypDB:BSAL_19410"/>
<feature type="transmembrane region" description="Helical" evidence="2">
    <location>
        <begin position="508"/>
        <end position="526"/>
    </location>
</feature>
<feature type="compositionally biased region" description="Low complexity" evidence="1">
    <location>
        <begin position="67"/>
        <end position="92"/>
    </location>
</feature>
<evidence type="ECO:0000256" key="1">
    <source>
        <dbReference type="SAM" id="MobiDB-lite"/>
    </source>
</evidence>
<feature type="transmembrane region" description="Helical" evidence="2">
    <location>
        <begin position="597"/>
        <end position="617"/>
    </location>
</feature>
<feature type="transmembrane region" description="Helical" evidence="2">
    <location>
        <begin position="538"/>
        <end position="556"/>
    </location>
</feature>
<keyword evidence="2" id="KW-1133">Transmembrane helix</keyword>
<evidence type="ECO:0000256" key="2">
    <source>
        <dbReference type="SAM" id="Phobius"/>
    </source>
</evidence>
<feature type="transmembrane region" description="Helical" evidence="2">
    <location>
        <begin position="428"/>
        <end position="450"/>
    </location>
</feature>
<feature type="compositionally biased region" description="Polar residues" evidence="1">
    <location>
        <begin position="93"/>
        <end position="123"/>
    </location>
</feature>
<feature type="region of interest" description="Disordered" evidence="1">
    <location>
        <begin position="67"/>
        <end position="133"/>
    </location>
</feature>
<name>A0A0S4JJD6_BODSA</name>
<keyword evidence="2" id="KW-0812">Transmembrane</keyword>
<protein>
    <submittedName>
        <fullName evidence="3">Membrane-associated protein, putative</fullName>
    </submittedName>
</protein>
<reference evidence="4" key="1">
    <citation type="submission" date="2015-09" db="EMBL/GenBank/DDBJ databases">
        <authorList>
            <consortium name="Pathogen Informatics"/>
        </authorList>
    </citation>
    <scope>NUCLEOTIDE SEQUENCE [LARGE SCALE GENOMIC DNA]</scope>
    <source>
        <strain evidence="4">Lake Konstanz</strain>
    </source>
</reference>
<evidence type="ECO:0000313" key="3">
    <source>
        <dbReference type="EMBL" id="CUG89125.1"/>
    </source>
</evidence>
<dbReference type="Proteomes" id="UP000051952">
    <property type="component" value="Unassembled WGS sequence"/>
</dbReference>
<feature type="compositionally biased region" description="Low complexity" evidence="1">
    <location>
        <begin position="124"/>
        <end position="133"/>
    </location>
</feature>
<evidence type="ECO:0000313" key="4">
    <source>
        <dbReference type="Proteomes" id="UP000051952"/>
    </source>
</evidence>
<accession>A0A0S4JJD6</accession>
<dbReference type="AlphaFoldDB" id="A0A0S4JJD6"/>
<feature type="transmembrane region" description="Helical" evidence="2">
    <location>
        <begin position="346"/>
        <end position="374"/>
    </location>
</feature>
<feature type="transmembrane region" description="Helical" evidence="2">
    <location>
        <begin position="386"/>
        <end position="408"/>
    </location>
</feature>
<feature type="transmembrane region" description="Helical" evidence="2">
    <location>
        <begin position="563"/>
        <end position="585"/>
    </location>
</feature>
<organism evidence="3 4">
    <name type="scientific">Bodo saltans</name>
    <name type="common">Flagellated protozoan</name>
    <dbReference type="NCBI Taxonomy" id="75058"/>
    <lineage>
        <taxon>Eukaryota</taxon>
        <taxon>Discoba</taxon>
        <taxon>Euglenozoa</taxon>
        <taxon>Kinetoplastea</taxon>
        <taxon>Metakinetoplastina</taxon>
        <taxon>Eubodonida</taxon>
        <taxon>Bodonidae</taxon>
        <taxon>Bodo</taxon>
    </lineage>
</organism>